<comment type="caution">
    <text evidence="4">The sequence shown here is derived from an EMBL/GenBank/DDBJ whole genome shotgun (WGS) entry which is preliminary data.</text>
</comment>
<protein>
    <submittedName>
        <fullName evidence="4">Response regulator receiver domain-containing protein</fullName>
    </submittedName>
</protein>
<keyword evidence="5" id="KW-1185">Reference proteome</keyword>
<dbReference type="RefSeq" id="WP_115897831.1">
    <property type="nucleotide sequence ID" value="NZ_QUNG01000006.1"/>
</dbReference>
<dbReference type="PANTHER" id="PTHR44591:SF3">
    <property type="entry name" value="RESPONSE REGULATORY DOMAIN-CONTAINING PROTEIN"/>
    <property type="match status" value="1"/>
</dbReference>
<evidence type="ECO:0000259" key="3">
    <source>
        <dbReference type="PROSITE" id="PS50110"/>
    </source>
</evidence>
<evidence type="ECO:0000256" key="1">
    <source>
        <dbReference type="ARBA" id="ARBA00022553"/>
    </source>
</evidence>
<proteinExistence type="predicted"/>
<dbReference type="Proteomes" id="UP000256542">
    <property type="component" value="Unassembled WGS sequence"/>
</dbReference>
<dbReference type="PROSITE" id="PS50110">
    <property type="entry name" value="RESPONSE_REGULATORY"/>
    <property type="match status" value="1"/>
</dbReference>
<feature type="modified residue" description="4-aspartylphosphate" evidence="2">
    <location>
        <position position="55"/>
    </location>
</feature>
<dbReference type="Gene3D" id="3.40.50.2300">
    <property type="match status" value="1"/>
</dbReference>
<dbReference type="OrthoDB" id="7569831at2"/>
<dbReference type="EMBL" id="QUNG01000006">
    <property type="protein sequence ID" value="REG83251.1"/>
    <property type="molecule type" value="Genomic_DNA"/>
</dbReference>
<dbReference type="Pfam" id="PF00072">
    <property type="entry name" value="Response_reg"/>
    <property type="match status" value="1"/>
</dbReference>
<feature type="domain" description="Response regulatory" evidence="3">
    <location>
        <begin position="4"/>
        <end position="117"/>
    </location>
</feature>
<dbReference type="AlphaFoldDB" id="A0A3E0DN71"/>
<evidence type="ECO:0000313" key="4">
    <source>
        <dbReference type="EMBL" id="REG83251.1"/>
    </source>
</evidence>
<accession>A0A3E0DN71</accession>
<reference evidence="4 5" key="1">
    <citation type="submission" date="2018-08" db="EMBL/GenBank/DDBJ databases">
        <title>Genomic Encyclopedia of Type Strains, Phase III (KMG-III): the genomes of soil and plant-associated and newly described type strains.</title>
        <authorList>
            <person name="Whitman W."/>
        </authorList>
    </citation>
    <scope>NUCLEOTIDE SEQUENCE [LARGE SCALE GENOMIC DNA]</scope>
    <source>
        <strain evidence="4 5">CECT 7375</strain>
    </source>
</reference>
<organism evidence="4 5">
    <name type="scientific">Marinomonas pollencensis</name>
    <dbReference type="NCBI Taxonomy" id="491954"/>
    <lineage>
        <taxon>Bacteria</taxon>
        <taxon>Pseudomonadati</taxon>
        <taxon>Pseudomonadota</taxon>
        <taxon>Gammaproteobacteria</taxon>
        <taxon>Oceanospirillales</taxon>
        <taxon>Oceanospirillaceae</taxon>
        <taxon>Marinomonas</taxon>
    </lineage>
</organism>
<evidence type="ECO:0000313" key="5">
    <source>
        <dbReference type="Proteomes" id="UP000256542"/>
    </source>
</evidence>
<name>A0A3E0DN71_9GAMM</name>
<keyword evidence="1 2" id="KW-0597">Phosphoprotein</keyword>
<dbReference type="InterPro" id="IPR011006">
    <property type="entry name" value="CheY-like_superfamily"/>
</dbReference>
<dbReference type="SMART" id="SM00448">
    <property type="entry name" value="REC"/>
    <property type="match status" value="1"/>
</dbReference>
<dbReference type="PANTHER" id="PTHR44591">
    <property type="entry name" value="STRESS RESPONSE REGULATOR PROTEIN 1"/>
    <property type="match status" value="1"/>
</dbReference>
<gene>
    <name evidence="4" type="ORF">DFP81_106111</name>
</gene>
<dbReference type="InterPro" id="IPR050595">
    <property type="entry name" value="Bact_response_regulator"/>
</dbReference>
<dbReference type="InterPro" id="IPR001789">
    <property type="entry name" value="Sig_transdc_resp-reg_receiver"/>
</dbReference>
<evidence type="ECO:0000256" key="2">
    <source>
        <dbReference type="PROSITE-ProRule" id="PRU00169"/>
    </source>
</evidence>
<sequence>MTLRILLVDDSKVSRLALSKALRKIDETLDISEAASADAAEQYLETTTVDCVLIDYNMPDRNGLELAEALFLSHPAIKKTLVTANIQDTLRERALSMGVGFIAKPAKPEELAAVLGA</sequence>
<dbReference type="GO" id="GO:0000160">
    <property type="term" value="P:phosphorelay signal transduction system"/>
    <property type="evidence" value="ECO:0007669"/>
    <property type="project" value="InterPro"/>
</dbReference>
<dbReference type="SUPFAM" id="SSF52172">
    <property type="entry name" value="CheY-like"/>
    <property type="match status" value="1"/>
</dbReference>